<evidence type="ECO:0000313" key="2">
    <source>
        <dbReference type="EMBL" id="KAK8890879.1"/>
    </source>
</evidence>
<reference evidence="2 3" key="1">
    <citation type="submission" date="2024-04" db="EMBL/GenBank/DDBJ databases">
        <title>Tritrichomonas musculus Genome.</title>
        <authorList>
            <person name="Alves-Ferreira E."/>
            <person name="Grigg M."/>
            <person name="Lorenzi H."/>
            <person name="Galac M."/>
        </authorList>
    </citation>
    <scope>NUCLEOTIDE SEQUENCE [LARGE SCALE GENOMIC DNA]</scope>
    <source>
        <strain evidence="2 3">EAF2021</strain>
    </source>
</reference>
<organism evidence="2 3">
    <name type="scientific">Tritrichomonas musculus</name>
    <dbReference type="NCBI Taxonomy" id="1915356"/>
    <lineage>
        <taxon>Eukaryota</taxon>
        <taxon>Metamonada</taxon>
        <taxon>Parabasalia</taxon>
        <taxon>Tritrichomonadida</taxon>
        <taxon>Tritrichomonadidae</taxon>
        <taxon>Tritrichomonas</taxon>
    </lineage>
</organism>
<protein>
    <submittedName>
        <fullName evidence="2">Uncharacterized protein</fullName>
    </submittedName>
</protein>
<dbReference type="EMBL" id="JAPFFF010000004">
    <property type="protein sequence ID" value="KAK8890879.1"/>
    <property type="molecule type" value="Genomic_DNA"/>
</dbReference>
<sequence length="482" mass="56750">MKPADQQIFTLTINGQDEELNCRTICKLSKRIKALVNDSQYSAVIDRPISEKAAETFLAATRVEQFKLSPEISPELLYLANEWQIETLEDYVLKFMKSRGLNTEIELPNVDYLGQLLSQADDHLASNFLFKQVGKRLNEYFNDDRLLDLNVESLFQVILNSELSENKLDQEKYRDFVIKMFNHNIYVAIPLILRLNFSKLLPGQDNFIYETPEVHDQNMNYFVTLAVSATRNTSENERVKLVESIQNCIQNLQDDLRKQRHDDAKYLHEEHKQKVDHLKQIIAEQKIQIDTIREYREAQMKKHEEENNLFRQQTEELRDQMAKEKQELLARAEAFQQLKDDVKEEIENDVHGVKDKIVKDLKKEGKTIRSRPEALSSNAEEPIAALKNNFDEMKNKIDELDESLNNMIADFRDKQSTLAAKMVRDFMRFDKFVRRTTKRFKIFSDMDIWGLEPDEVKNSEQNLMQIERRLDKLCPIRHNVTQ</sequence>
<name>A0ABR2KIB0_9EUKA</name>
<feature type="coiled-coil region" evidence="1">
    <location>
        <begin position="383"/>
        <end position="410"/>
    </location>
</feature>
<keyword evidence="3" id="KW-1185">Reference proteome</keyword>
<keyword evidence="1" id="KW-0175">Coiled coil</keyword>
<dbReference type="Proteomes" id="UP001470230">
    <property type="component" value="Unassembled WGS sequence"/>
</dbReference>
<proteinExistence type="predicted"/>
<gene>
    <name evidence="2" type="ORF">M9Y10_028078</name>
</gene>
<evidence type="ECO:0000256" key="1">
    <source>
        <dbReference type="SAM" id="Coils"/>
    </source>
</evidence>
<comment type="caution">
    <text evidence="2">The sequence shown here is derived from an EMBL/GenBank/DDBJ whole genome shotgun (WGS) entry which is preliminary data.</text>
</comment>
<accession>A0ABR2KIB0</accession>
<feature type="coiled-coil region" evidence="1">
    <location>
        <begin position="242"/>
        <end position="345"/>
    </location>
</feature>
<evidence type="ECO:0000313" key="3">
    <source>
        <dbReference type="Proteomes" id="UP001470230"/>
    </source>
</evidence>